<organism evidence="2 3">
    <name type="scientific">Thiopseudomonas denitrificans</name>
    <dbReference type="NCBI Taxonomy" id="1501432"/>
    <lineage>
        <taxon>Bacteria</taxon>
        <taxon>Pseudomonadati</taxon>
        <taxon>Pseudomonadota</taxon>
        <taxon>Gammaproteobacteria</taxon>
        <taxon>Pseudomonadales</taxon>
        <taxon>Pseudomonadaceae</taxon>
        <taxon>Thiopseudomonas</taxon>
    </lineage>
</organism>
<keyword evidence="1" id="KW-0812">Transmembrane</keyword>
<evidence type="ECO:0000256" key="1">
    <source>
        <dbReference type="SAM" id="Phobius"/>
    </source>
</evidence>
<keyword evidence="1" id="KW-0472">Membrane</keyword>
<evidence type="ECO:0000313" key="3">
    <source>
        <dbReference type="Proteomes" id="UP000294575"/>
    </source>
</evidence>
<dbReference type="Proteomes" id="UP000294575">
    <property type="component" value="Unassembled WGS sequence"/>
</dbReference>
<dbReference type="EMBL" id="SNYK01000001">
    <property type="protein sequence ID" value="TDQ40196.1"/>
    <property type="molecule type" value="Genomic_DNA"/>
</dbReference>
<keyword evidence="1" id="KW-1133">Transmembrane helix</keyword>
<gene>
    <name evidence="2" type="ORF">DFQ45_101331</name>
</gene>
<dbReference type="Pfam" id="PF16137">
    <property type="entry name" value="DUF4845"/>
    <property type="match status" value="1"/>
</dbReference>
<evidence type="ECO:0000313" key="2">
    <source>
        <dbReference type="EMBL" id="TDQ40196.1"/>
    </source>
</evidence>
<proteinExistence type="predicted"/>
<keyword evidence="3" id="KW-1185">Reference proteome</keyword>
<accession>A0A4R6U3F4</accession>
<reference evidence="2 3" key="1">
    <citation type="submission" date="2019-03" db="EMBL/GenBank/DDBJ databases">
        <title>Genomic Encyclopedia of Type Strains, Phase IV (KMG-IV): sequencing the most valuable type-strain genomes for metagenomic binning, comparative biology and taxonomic classification.</title>
        <authorList>
            <person name="Goeker M."/>
        </authorList>
    </citation>
    <scope>NUCLEOTIDE SEQUENCE [LARGE SCALE GENOMIC DNA]</scope>
    <source>
        <strain evidence="2 3">DSM 28679</strain>
    </source>
</reference>
<feature type="transmembrane region" description="Helical" evidence="1">
    <location>
        <begin position="12"/>
        <end position="32"/>
    </location>
</feature>
<dbReference type="AlphaFoldDB" id="A0A4R6U3F4"/>
<sequence length="126" mass="14443">MNSAKQRGVSLTGWLVILILAGFFASVGFKLFPHYMDNRALDKMITAVDRDAASGVRVHNVGEFYSHINKNMQVNNIRDLNAADIMDVRAEAGEFHVRLKYEVREKILKNIDLVVSFDKEYRVRNQ</sequence>
<comment type="caution">
    <text evidence="2">The sequence shown here is derived from an EMBL/GenBank/DDBJ whole genome shotgun (WGS) entry which is preliminary data.</text>
</comment>
<dbReference type="OrthoDB" id="5734946at2"/>
<dbReference type="RefSeq" id="WP_101496891.1">
    <property type="nucleotide sequence ID" value="NZ_LNJZ01000007.1"/>
</dbReference>
<protein>
    <submittedName>
        <fullName evidence="2">Uncharacterized protein DUF4845</fullName>
    </submittedName>
</protein>
<dbReference type="InterPro" id="IPR032314">
    <property type="entry name" value="DUF4845"/>
</dbReference>
<name>A0A4R6U3F4_9GAMM</name>